<feature type="modified residue" description="4-aspartylphosphate" evidence="3">
    <location>
        <position position="108"/>
    </location>
</feature>
<dbReference type="PROSITE" id="PS50110">
    <property type="entry name" value="RESPONSE_REGULATORY"/>
    <property type="match status" value="1"/>
</dbReference>
<dbReference type="PANTHER" id="PTHR44591">
    <property type="entry name" value="STRESS RESPONSE REGULATOR PROTEIN 1"/>
    <property type="match status" value="1"/>
</dbReference>
<dbReference type="InterPro" id="IPR001789">
    <property type="entry name" value="Sig_transdc_resp-reg_receiver"/>
</dbReference>
<dbReference type="SMART" id="SM00448">
    <property type="entry name" value="REC"/>
    <property type="match status" value="1"/>
</dbReference>
<evidence type="ECO:0000313" key="5">
    <source>
        <dbReference type="EMBL" id="SER91484.1"/>
    </source>
</evidence>
<dbReference type="Proteomes" id="UP000186904">
    <property type="component" value="Unassembled WGS sequence"/>
</dbReference>
<dbReference type="Pfam" id="PF00072">
    <property type="entry name" value="Response_reg"/>
    <property type="match status" value="1"/>
</dbReference>
<reference evidence="7 8" key="1">
    <citation type="submission" date="2016-10" db="EMBL/GenBank/DDBJ databases">
        <authorList>
            <person name="de Groot N.N."/>
        </authorList>
    </citation>
    <scope>NUCLEOTIDE SEQUENCE [LARGE SCALE GENOMIC DNA]</scope>
    <source>
        <strain evidence="6 7">CGMCC 1.9095</strain>
        <strain evidence="5 8">DSM 22558</strain>
    </source>
</reference>
<keyword evidence="1 3" id="KW-0597">Phosphoprotein</keyword>
<gene>
    <name evidence="6" type="ORF">SAMN04487855_1525</name>
    <name evidence="5" type="ORF">SAMN05216589_1788</name>
</gene>
<dbReference type="SUPFAM" id="SSF52172">
    <property type="entry name" value="CheY-like"/>
    <property type="match status" value="1"/>
</dbReference>
<accession>A0A1H9T3B2</accession>
<keyword evidence="2" id="KW-0902">Two-component regulatory system</keyword>
<dbReference type="STRING" id="653930.SAMN05216589_1788"/>
<evidence type="ECO:0000256" key="3">
    <source>
        <dbReference type="PROSITE-ProRule" id="PRU00169"/>
    </source>
</evidence>
<proteinExistence type="predicted"/>
<evidence type="ECO:0000259" key="4">
    <source>
        <dbReference type="PROSITE" id="PS50110"/>
    </source>
</evidence>
<dbReference type="EMBL" id="FOGN01000002">
    <property type="protein sequence ID" value="SER91484.1"/>
    <property type="molecule type" value="Genomic_DNA"/>
</dbReference>
<name>A0A1H9T3B2_9GAMM</name>
<evidence type="ECO:0000313" key="7">
    <source>
        <dbReference type="Proteomes" id="UP000186599"/>
    </source>
</evidence>
<evidence type="ECO:0000313" key="8">
    <source>
        <dbReference type="Proteomes" id="UP000186904"/>
    </source>
</evidence>
<keyword evidence="7" id="KW-1185">Reference proteome</keyword>
<dbReference type="EMBL" id="FOUA01000002">
    <property type="protein sequence ID" value="SFL90323.1"/>
    <property type="molecule type" value="Genomic_DNA"/>
</dbReference>
<sequence>MKVTACLIFEKGLWIAREIYVKSSRKWNWPVSAGNQTTLQLTDVYTRAVFMDENFESLKVMVIDDSKTIRRTAETLLKKVGCNVITAVDGFDALAKIADNHPDIIFVDIMMPRLDGYQTCALIKNNSAFRSTPVIMLSSKDGLFDKAKGRIVGSDQYLTKPFSKEELLGAIRAHVPQSETKVAGSAGA</sequence>
<dbReference type="GO" id="GO:0000160">
    <property type="term" value="P:phosphorelay signal transduction system"/>
    <property type="evidence" value="ECO:0007669"/>
    <property type="project" value="UniProtKB-KW"/>
</dbReference>
<dbReference type="InterPro" id="IPR011006">
    <property type="entry name" value="CheY-like_superfamily"/>
</dbReference>
<organism evidence="5 8">
    <name type="scientific">Halopseudomonas bauzanensis</name>
    <dbReference type="NCBI Taxonomy" id="653930"/>
    <lineage>
        <taxon>Bacteria</taxon>
        <taxon>Pseudomonadati</taxon>
        <taxon>Pseudomonadota</taxon>
        <taxon>Gammaproteobacteria</taxon>
        <taxon>Pseudomonadales</taxon>
        <taxon>Pseudomonadaceae</taxon>
        <taxon>Halopseudomonas</taxon>
    </lineage>
</organism>
<dbReference type="PANTHER" id="PTHR44591:SF14">
    <property type="entry name" value="PROTEIN PILG"/>
    <property type="match status" value="1"/>
</dbReference>
<evidence type="ECO:0000256" key="2">
    <source>
        <dbReference type="ARBA" id="ARBA00023012"/>
    </source>
</evidence>
<dbReference type="InterPro" id="IPR050595">
    <property type="entry name" value="Bact_response_regulator"/>
</dbReference>
<evidence type="ECO:0000313" key="6">
    <source>
        <dbReference type="EMBL" id="SFL90323.1"/>
    </source>
</evidence>
<dbReference type="Gene3D" id="3.40.50.2300">
    <property type="match status" value="1"/>
</dbReference>
<evidence type="ECO:0000256" key="1">
    <source>
        <dbReference type="ARBA" id="ARBA00022553"/>
    </source>
</evidence>
<protein>
    <submittedName>
        <fullName evidence="5">Response regulator receiver domain-containing protein</fullName>
    </submittedName>
</protein>
<dbReference type="Proteomes" id="UP000186599">
    <property type="component" value="Unassembled WGS sequence"/>
</dbReference>
<feature type="domain" description="Response regulatory" evidence="4">
    <location>
        <begin position="59"/>
        <end position="175"/>
    </location>
</feature>
<dbReference type="AlphaFoldDB" id="A0A1H9T3B2"/>